<proteinExistence type="predicted"/>
<reference evidence="1 2" key="1">
    <citation type="journal article" date="2023" name="Elife">
        <title>Identification of key yeast species and microbe-microbe interactions impacting larval growth of Drosophila in the wild.</title>
        <authorList>
            <person name="Mure A."/>
            <person name="Sugiura Y."/>
            <person name="Maeda R."/>
            <person name="Honda K."/>
            <person name="Sakurai N."/>
            <person name="Takahashi Y."/>
            <person name="Watada M."/>
            <person name="Katoh T."/>
            <person name="Gotoh A."/>
            <person name="Gotoh Y."/>
            <person name="Taniguchi I."/>
            <person name="Nakamura K."/>
            <person name="Hayashi T."/>
            <person name="Katayama T."/>
            <person name="Uemura T."/>
            <person name="Hattori Y."/>
        </authorList>
    </citation>
    <scope>NUCLEOTIDE SEQUENCE [LARGE SCALE GENOMIC DNA]</scope>
    <source>
        <strain evidence="1 2">SC-9</strain>
    </source>
</reference>
<dbReference type="GeneID" id="90071197"/>
<comment type="caution">
    <text evidence="1">The sequence shown here is derived from an EMBL/GenBank/DDBJ whole genome shotgun (WGS) entry which is preliminary data.</text>
</comment>
<sequence length="89" mass="10356">MFFSAERSSACHHEFQFCKPSPREVPSNPSPSLDPRQCNAFVERIVRKNGFKYPRTEPFENKDIFLTVSQMISVVLNYYVVENPAEKIQ</sequence>
<protein>
    <submittedName>
        <fullName evidence="1">Uncharacterized protein</fullName>
    </submittedName>
</protein>
<evidence type="ECO:0000313" key="1">
    <source>
        <dbReference type="EMBL" id="GMM33218.1"/>
    </source>
</evidence>
<accession>A0AAV5QEP0</accession>
<name>A0AAV5QEP0_9ASCO</name>
<keyword evidence="2" id="KW-1185">Reference proteome</keyword>
<dbReference type="Proteomes" id="UP001360560">
    <property type="component" value="Unassembled WGS sequence"/>
</dbReference>
<dbReference type="RefSeq" id="XP_064850218.1">
    <property type="nucleotide sequence ID" value="XM_064994146.1"/>
</dbReference>
<organism evidence="1 2">
    <name type="scientific">Saccharomycopsis crataegensis</name>
    <dbReference type="NCBI Taxonomy" id="43959"/>
    <lineage>
        <taxon>Eukaryota</taxon>
        <taxon>Fungi</taxon>
        <taxon>Dikarya</taxon>
        <taxon>Ascomycota</taxon>
        <taxon>Saccharomycotina</taxon>
        <taxon>Saccharomycetes</taxon>
        <taxon>Saccharomycopsidaceae</taxon>
        <taxon>Saccharomycopsis</taxon>
    </lineage>
</organism>
<gene>
    <name evidence="1" type="ORF">DASC09_005430</name>
</gene>
<dbReference type="AlphaFoldDB" id="A0AAV5QEP0"/>
<dbReference type="EMBL" id="BTFZ01000001">
    <property type="protein sequence ID" value="GMM33218.1"/>
    <property type="molecule type" value="Genomic_DNA"/>
</dbReference>
<evidence type="ECO:0000313" key="2">
    <source>
        <dbReference type="Proteomes" id="UP001360560"/>
    </source>
</evidence>